<evidence type="ECO:0000256" key="1">
    <source>
        <dbReference type="ARBA" id="ARBA00023002"/>
    </source>
</evidence>
<dbReference type="Proteomes" id="UP000029488">
    <property type="component" value="Chromosome"/>
</dbReference>
<dbReference type="EC" id="1.14.-.-" evidence="4"/>
<name>A0A089QJQ3_9LACO</name>
<feature type="domain" description="Luciferase-like" evidence="3">
    <location>
        <begin position="26"/>
        <end position="315"/>
    </location>
</feature>
<dbReference type="GO" id="GO:0004497">
    <property type="term" value="F:monooxygenase activity"/>
    <property type="evidence" value="ECO:0007669"/>
    <property type="project" value="UniProtKB-KW"/>
</dbReference>
<dbReference type="InterPro" id="IPR036661">
    <property type="entry name" value="Luciferase-like_sf"/>
</dbReference>
<dbReference type="PANTHER" id="PTHR30137:SF8">
    <property type="entry name" value="BLR5498 PROTEIN"/>
    <property type="match status" value="1"/>
</dbReference>
<dbReference type="PANTHER" id="PTHR30137">
    <property type="entry name" value="LUCIFERASE-LIKE MONOOXYGENASE"/>
    <property type="match status" value="1"/>
</dbReference>
<evidence type="ECO:0000313" key="5">
    <source>
        <dbReference type="Proteomes" id="UP000029488"/>
    </source>
</evidence>
<dbReference type="RefSeq" id="WP_044005365.1">
    <property type="nucleotide sequence ID" value="NZ_CP007646.1"/>
</dbReference>
<keyword evidence="2 4" id="KW-0503">Monooxygenase</keyword>
<accession>A0A089QJQ3</accession>
<sequence length="354" mass="39453">MAMEDYRINKENGLEFGLYSLGDHMPNALTGKRVSAKERIDQIVAEAKLAEEAGLDFFSVGESHQKYFVGQTHAVILGAVAQATEKIKIGSSATIVSTSDPVRIYENFATLDLLSNGRAEIIGGRASRLGLFDLLGYNVNDYEELFEEKFELLLEINENHRVNWEGNFRAPLKDAEVLPRPLNDKLPIWRAVGGPAESAIKAGLQGVPMTITLLGGPLPIFKRSIDAYRQSLKMKSYNPSDFPVATTGFFYAADDTKTALRELYPYVDQGMKLANGTGYHKRLFANGADMNDVMLVGSPQQIIEKMIYQYEELGHQRYLAQIDFGGIPFEKVMKNIEIIGTKILPEVKKYTKGK</sequence>
<keyword evidence="1 4" id="KW-0560">Oxidoreductase</keyword>
<dbReference type="GO" id="GO:0016705">
    <property type="term" value="F:oxidoreductase activity, acting on paired donors, with incorporation or reduction of molecular oxygen"/>
    <property type="evidence" value="ECO:0007669"/>
    <property type="project" value="InterPro"/>
</dbReference>
<reference evidence="4 5" key="1">
    <citation type="journal article" date="2014" name="BMC Genomics">
        <title>Unusual genome complexity in Lactobacillus salivarius JCM1046.</title>
        <authorList>
            <person name="Raftis E.J."/>
            <person name="Forde B.M."/>
            <person name="Claesson M.J."/>
            <person name="O'Toole P.W."/>
        </authorList>
    </citation>
    <scope>NUCLEOTIDE SEQUENCE [LARGE SCALE GENOMIC DNA]</scope>
    <source>
        <strain evidence="4 5">JCM1046</strain>
    </source>
</reference>
<evidence type="ECO:0000256" key="2">
    <source>
        <dbReference type="ARBA" id="ARBA00023033"/>
    </source>
</evidence>
<dbReference type="Gene3D" id="3.20.20.30">
    <property type="entry name" value="Luciferase-like domain"/>
    <property type="match status" value="1"/>
</dbReference>
<evidence type="ECO:0000259" key="3">
    <source>
        <dbReference type="Pfam" id="PF00296"/>
    </source>
</evidence>
<dbReference type="AlphaFoldDB" id="A0A089QJQ3"/>
<organism evidence="4 5">
    <name type="scientific">Ligilactobacillus salivarius</name>
    <dbReference type="NCBI Taxonomy" id="1624"/>
    <lineage>
        <taxon>Bacteria</taxon>
        <taxon>Bacillati</taxon>
        <taxon>Bacillota</taxon>
        <taxon>Bacilli</taxon>
        <taxon>Lactobacillales</taxon>
        <taxon>Lactobacillaceae</taxon>
        <taxon>Ligilactobacillus</taxon>
    </lineage>
</organism>
<protein>
    <submittedName>
        <fullName evidence="4">Luciferase-like monooxygenase</fullName>
        <ecNumber evidence="4">1.14.-.-</ecNumber>
    </submittedName>
</protein>
<proteinExistence type="predicted"/>
<dbReference type="KEGG" id="lsj:LSJ_1551c"/>
<gene>
    <name evidence="4" type="ORF">LSJ_1551c</name>
</gene>
<dbReference type="InterPro" id="IPR011251">
    <property type="entry name" value="Luciferase-like_dom"/>
</dbReference>
<dbReference type="EMBL" id="CP007646">
    <property type="protein sequence ID" value="AIR11201.1"/>
    <property type="molecule type" value="Genomic_DNA"/>
</dbReference>
<dbReference type="GO" id="GO:0005829">
    <property type="term" value="C:cytosol"/>
    <property type="evidence" value="ECO:0007669"/>
    <property type="project" value="TreeGrafter"/>
</dbReference>
<evidence type="ECO:0000313" key="4">
    <source>
        <dbReference type="EMBL" id="AIR11201.1"/>
    </source>
</evidence>
<dbReference type="SUPFAM" id="SSF51679">
    <property type="entry name" value="Bacterial luciferase-like"/>
    <property type="match status" value="1"/>
</dbReference>
<dbReference type="InterPro" id="IPR050766">
    <property type="entry name" value="Bact_Lucif_Oxidored"/>
</dbReference>
<dbReference type="Pfam" id="PF00296">
    <property type="entry name" value="Bac_luciferase"/>
    <property type="match status" value="1"/>
</dbReference>